<accession>A0ABN8X078</accession>
<evidence type="ECO:0000313" key="1">
    <source>
        <dbReference type="EMBL" id="CAI8750784.1"/>
    </source>
</evidence>
<reference evidence="1 2" key="1">
    <citation type="submission" date="2023-03" db="EMBL/GenBank/DDBJ databases">
        <authorList>
            <person name="Pearce D."/>
        </authorList>
    </citation>
    <scope>NUCLEOTIDE SEQUENCE [LARGE SCALE GENOMIC DNA]</scope>
    <source>
        <strain evidence="1">Msz</strain>
    </source>
</reference>
<protein>
    <submittedName>
        <fullName evidence="1">Uncharacterized protein</fullName>
    </submittedName>
</protein>
<dbReference type="InterPro" id="IPR027417">
    <property type="entry name" value="P-loop_NTPase"/>
</dbReference>
<organism evidence="1 2">
    <name type="scientific">Methylocaldum szegediense</name>
    <dbReference type="NCBI Taxonomy" id="73780"/>
    <lineage>
        <taxon>Bacteria</taxon>
        <taxon>Pseudomonadati</taxon>
        <taxon>Pseudomonadota</taxon>
        <taxon>Gammaproteobacteria</taxon>
        <taxon>Methylococcales</taxon>
        <taxon>Methylococcaceae</taxon>
        <taxon>Methylocaldum</taxon>
    </lineage>
</organism>
<sequence>MIQWTIWAGLIAQMPWPSSESANLVNKSIISNEGNRKLPTPNISTECVRSVASPSELRHCFQQPKSVTRSLPKRDGFDLEKGLYLWWNTRFSFRQKANRTRIVVDYDHLIDDPASELTRISQALGLTFNLEGPEFAEYQAQVVGDTCHHTRYREDDLKLDKAGPATARTLYTAFLGLSTDG</sequence>
<proteinExistence type="predicted"/>
<dbReference type="Proteomes" id="UP001162030">
    <property type="component" value="Chromosome"/>
</dbReference>
<dbReference type="Gene3D" id="3.40.50.300">
    <property type="entry name" value="P-loop containing nucleotide triphosphate hydrolases"/>
    <property type="match status" value="1"/>
</dbReference>
<gene>
    <name evidence="1" type="ORF">MSZNOR_0644</name>
</gene>
<name>A0ABN8X078_9GAMM</name>
<dbReference type="SUPFAM" id="SSF52540">
    <property type="entry name" value="P-loop containing nucleoside triphosphate hydrolases"/>
    <property type="match status" value="1"/>
</dbReference>
<dbReference type="EMBL" id="OX458333">
    <property type="protein sequence ID" value="CAI8750784.1"/>
    <property type="molecule type" value="Genomic_DNA"/>
</dbReference>
<evidence type="ECO:0000313" key="2">
    <source>
        <dbReference type="Proteomes" id="UP001162030"/>
    </source>
</evidence>
<keyword evidence="2" id="KW-1185">Reference proteome</keyword>